<dbReference type="Pfam" id="PF00646">
    <property type="entry name" value="F-box"/>
    <property type="match status" value="1"/>
</dbReference>
<keyword evidence="4" id="KW-1185">Reference proteome</keyword>
<dbReference type="InterPro" id="IPR001810">
    <property type="entry name" value="F-box_dom"/>
</dbReference>
<evidence type="ECO:0000313" key="2">
    <source>
        <dbReference type="EMBL" id="KLU90123.1"/>
    </source>
</evidence>
<reference evidence="4" key="1">
    <citation type="submission" date="2010-05" db="EMBL/GenBank/DDBJ databases">
        <title>The genome sequence of Magnaporthe poae strain ATCC 64411.</title>
        <authorList>
            <person name="Ma L.-J."/>
            <person name="Dead R."/>
            <person name="Young S."/>
            <person name="Zeng Q."/>
            <person name="Koehrsen M."/>
            <person name="Alvarado L."/>
            <person name="Berlin A."/>
            <person name="Chapman S.B."/>
            <person name="Chen Z."/>
            <person name="Freedman E."/>
            <person name="Gellesch M."/>
            <person name="Goldberg J."/>
            <person name="Griggs A."/>
            <person name="Gujja S."/>
            <person name="Heilman E.R."/>
            <person name="Heiman D."/>
            <person name="Hepburn T."/>
            <person name="Howarth C."/>
            <person name="Jen D."/>
            <person name="Larson L."/>
            <person name="Mehta T."/>
            <person name="Neiman D."/>
            <person name="Pearson M."/>
            <person name="Roberts A."/>
            <person name="Saif S."/>
            <person name="Shea T."/>
            <person name="Shenoy N."/>
            <person name="Sisk P."/>
            <person name="Stolte C."/>
            <person name="Sykes S."/>
            <person name="Walk T."/>
            <person name="White J."/>
            <person name="Yandava C."/>
            <person name="Haas B."/>
            <person name="Nusbaum C."/>
            <person name="Birren B."/>
        </authorList>
    </citation>
    <scope>NUCLEOTIDE SEQUENCE [LARGE SCALE GENOMIC DNA]</scope>
    <source>
        <strain evidence="4">ATCC 64411 / 73-15</strain>
    </source>
</reference>
<reference evidence="2" key="2">
    <citation type="submission" date="2010-05" db="EMBL/GenBank/DDBJ databases">
        <title>The Genome Sequence of Magnaporthe poae strain ATCC 64411.</title>
        <authorList>
            <consortium name="The Broad Institute Genome Sequencing Platform"/>
            <consortium name="Broad Institute Genome Sequencing Center for Infectious Disease"/>
            <person name="Ma L.-J."/>
            <person name="Dead R."/>
            <person name="Young S."/>
            <person name="Zeng Q."/>
            <person name="Koehrsen M."/>
            <person name="Alvarado L."/>
            <person name="Berlin A."/>
            <person name="Chapman S.B."/>
            <person name="Chen Z."/>
            <person name="Freedman E."/>
            <person name="Gellesch M."/>
            <person name="Goldberg J."/>
            <person name="Griggs A."/>
            <person name="Gujja S."/>
            <person name="Heilman E.R."/>
            <person name="Heiman D."/>
            <person name="Hepburn T."/>
            <person name="Howarth C."/>
            <person name="Jen D."/>
            <person name="Larson L."/>
            <person name="Mehta T."/>
            <person name="Neiman D."/>
            <person name="Pearson M."/>
            <person name="Roberts A."/>
            <person name="Saif S."/>
            <person name="Shea T."/>
            <person name="Shenoy N."/>
            <person name="Sisk P."/>
            <person name="Stolte C."/>
            <person name="Sykes S."/>
            <person name="Walk T."/>
            <person name="White J."/>
            <person name="Yandava C."/>
            <person name="Haas B."/>
            <person name="Nusbaum C."/>
            <person name="Birren B."/>
        </authorList>
    </citation>
    <scope>NUCLEOTIDE SEQUENCE</scope>
    <source>
        <strain evidence="2">ATCC 64411</strain>
    </source>
</reference>
<reference evidence="3" key="5">
    <citation type="submission" date="2015-06" db="UniProtKB">
        <authorList>
            <consortium name="EnsemblFungi"/>
        </authorList>
    </citation>
    <scope>IDENTIFICATION</scope>
    <source>
        <strain evidence="3">ATCC 64411</strain>
    </source>
</reference>
<evidence type="ECO:0000313" key="4">
    <source>
        <dbReference type="Proteomes" id="UP000011715"/>
    </source>
</evidence>
<dbReference type="PROSITE" id="PS50181">
    <property type="entry name" value="FBOX"/>
    <property type="match status" value="1"/>
</dbReference>
<proteinExistence type="predicted"/>
<dbReference type="SMART" id="SM00256">
    <property type="entry name" value="FBOX"/>
    <property type="match status" value="1"/>
</dbReference>
<dbReference type="EnsemblFungi" id="MAPG_09089T0">
    <property type="protein sequence ID" value="MAPG_09089T0"/>
    <property type="gene ID" value="MAPG_09089"/>
</dbReference>
<sequence length="154" mass="17301">MEKPSQSPLESLCDELLLQIVSHLDTPDVLTLRKTSPRLASVSADSFGDSFFGCLKTDLSLRSLARLFAIARTEHIRRRVRVLHISPFPWRSSVCPYDDASRGGGPTRKKGWFRDADGRLDLTTPTAVSLLRCIRDDFPRCRSTIRPTSPATWS</sequence>
<dbReference type="OrthoDB" id="10638434at2759"/>
<dbReference type="SUPFAM" id="SSF81383">
    <property type="entry name" value="F-box domain"/>
    <property type="match status" value="1"/>
</dbReference>
<dbReference type="AlphaFoldDB" id="A0A0C4E913"/>
<dbReference type="Proteomes" id="UP000011715">
    <property type="component" value="Unassembled WGS sequence"/>
</dbReference>
<dbReference type="InterPro" id="IPR036047">
    <property type="entry name" value="F-box-like_dom_sf"/>
</dbReference>
<gene>
    <name evidence="2" type="ORF">MAPG_09089</name>
</gene>
<feature type="domain" description="F-box" evidence="1">
    <location>
        <begin position="6"/>
        <end position="55"/>
    </location>
</feature>
<reference evidence="2" key="3">
    <citation type="submission" date="2011-03" db="EMBL/GenBank/DDBJ databases">
        <title>Annotation of Magnaporthe poae ATCC 64411.</title>
        <authorList>
            <person name="Ma L.-J."/>
            <person name="Dead R."/>
            <person name="Young S.K."/>
            <person name="Zeng Q."/>
            <person name="Gargeya S."/>
            <person name="Fitzgerald M."/>
            <person name="Haas B."/>
            <person name="Abouelleil A."/>
            <person name="Alvarado L."/>
            <person name="Arachchi H.M."/>
            <person name="Berlin A."/>
            <person name="Brown A."/>
            <person name="Chapman S.B."/>
            <person name="Chen Z."/>
            <person name="Dunbar C."/>
            <person name="Freedman E."/>
            <person name="Gearin G."/>
            <person name="Gellesch M."/>
            <person name="Goldberg J."/>
            <person name="Griggs A."/>
            <person name="Gujja S."/>
            <person name="Heiman D."/>
            <person name="Howarth C."/>
            <person name="Larson L."/>
            <person name="Lui A."/>
            <person name="MacDonald P.J.P."/>
            <person name="Mehta T."/>
            <person name="Montmayeur A."/>
            <person name="Murphy C."/>
            <person name="Neiman D."/>
            <person name="Pearson M."/>
            <person name="Priest M."/>
            <person name="Roberts A."/>
            <person name="Saif S."/>
            <person name="Shea T."/>
            <person name="Shenoy N."/>
            <person name="Sisk P."/>
            <person name="Stolte C."/>
            <person name="Sykes S."/>
            <person name="Yandava C."/>
            <person name="Wortman J."/>
            <person name="Nusbaum C."/>
            <person name="Birren B."/>
        </authorList>
    </citation>
    <scope>NUCLEOTIDE SEQUENCE</scope>
    <source>
        <strain evidence="2">ATCC 64411</strain>
    </source>
</reference>
<protein>
    <recommendedName>
        <fullName evidence="1">F-box domain-containing protein</fullName>
    </recommendedName>
</protein>
<dbReference type="VEuPathDB" id="FungiDB:MAPG_09089"/>
<dbReference type="EMBL" id="GL876974">
    <property type="protein sequence ID" value="KLU90123.1"/>
    <property type="molecule type" value="Genomic_DNA"/>
</dbReference>
<dbReference type="eggNOG" id="ENOG502RNB8">
    <property type="taxonomic scope" value="Eukaryota"/>
</dbReference>
<evidence type="ECO:0000259" key="1">
    <source>
        <dbReference type="PROSITE" id="PS50181"/>
    </source>
</evidence>
<dbReference type="EMBL" id="ADBL01002227">
    <property type="status" value="NOT_ANNOTATED_CDS"/>
    <property type="molecule type" value="Genomic_DNA"/>
</dbReference>
<accession>A0A0C4E913</accession>
<dbReference type="STRING" id="644358.A0A0C4E913"/>
<name>A0A0C4E913_MAGP6</name>
<organism evidence="3 4">
    <name type="scientific">Magnaporthiopsis poae (strain ATCC 64411 / 73-15)</name>
    <name type="common">Kentucky bluegrass fungus</name>
    <name type="synonym">Magnaporthe poae</name>
    <dbReference type="NCBI Taxonomy" id="644358"/>
    <lineage>
        <taxon>Eukaryota</taxon>
        <taxon>Fungi</taxon>
        <taxon>Dikarya</taxon>
        <taxon>Ascomycota</taxon>
        <taxon>Pezizomycotina</taxon>
        <taxon>Sordariomycetes</taxon>
        <taxon>Sordariomycetidae</taxon>
        <taxon>Magnaporthales</taxon>
        <taxon>Magnaporthaceae</taxon>
        <taxon>Magnaporthiopsis</taxon>
    </lineage>
</organism>
<evidence type="ECO:0000313" key="3">
    <source>
        <dbReference type="EnsemblFungi" id="MAPG_09089T0"/>
    </source>
</evidence>
<reference evidence="3" key="4">
    <citation type="journal article" date="2015" name="G3 (Bethesda)">
        <title>Genome sequences of three phytopathogenic species of the Magnaporthaceae family of fungi.</title>
        <authorList>
            <person name="Okagaki L.H."/>
            <person name="Nunes C.C."/>
            <person name="Sailsbery J."/>
            <person name="Clay B."/>
            <person name="Brown D."/>
            <person name="John T."/>
            <person name="Oh Y."/>
            <person name="Young N."/>
            <person name="Fitzgerald M."/>
            <person name="Haas B.J."/>
            <person name="Zeng Q."/>
            <person name="Young S."/>
            <person name="Adiconis X."/>
            <person name="Fan L."/>
            <person name="Levin J.Z."/>
            <person name="Mitchell T.K."/>
            <person name="Okubara P.A."/>
            <person name="Farman M.L."/>
            <person name="Kohn L.M."/>
            <person name="Birren B."/>
            <person name="Ma L.-J."/>
            <person name="Dean R.A."/>
        </authorList>
    </citation>
    <scope>NUCLEOTIDE SEQUENCE</scope>
    <source>
        <strain evidence="3">ATCC 64411 / 73-15</strain>
    </source>
</reference>